<dbReference type="GO" id="GO:0008757">
    <property type="term" value="F:S-adenosylmethionine-dependent methyltransferase activity"/>
    <property type="evidence" value="ECO:0007669"/>
    <property type="project" value="InterPro"/>
</dbReference>
<dbReference type="AlphaFoldDB" id="A0A1Q2M938"/>
<dbReference type="PROSITE" id="PS50123">
    <property type="entry name" value="CHER"/>
    <property type="match status" value="1"/>
</dbReference>
<dbReference type="STRING" id="260552.Mag101_14595"/>
<dbReference type="InterPro" id="IPR022642">
    <property type="entry name" value="CheR_C"/>
</dbReference>
<reference evidence="2" key="1">
    <citation type="submission" date="2017-02" db="EMBL/GenBank/DDBJ databases">
        <title>Genome of Microbulbifer agarilyticus GP101.</title>
        <authorList>
            <person name="Jung J."/>
            <person name="Bae S.S."/>
            <person name="Baek K."/>
        </authorList>
    </citation>
    <scope>NUCLEOTIDE SEQUENCE [LARGE SCALE GENOMIC DNA]</scope>
    <source>
        <strain evidence="2">GP101</strain>
    </source>
</reference>
<dbReference type="SMART" id="SM00138">
    <property type="entry name" value="MeTrc"/>
    <property type="match status" value="1"/>
</dbReference>
<evidence type="ECO:0000313" key="3">
    <source>
        <dbReference type="Proteomes" id="UP000188219"/>
    </source>
</evidence>
<evidence type="ECO:0000259" key="1">
    <source>
        <dbReference type="PROSITE" id="PS50123"/>
    </source>
</evidence>
<dbReference type="InterPro" id="IPR029063">
    <property type="entry name" value="SAM-dependent_MTases_sf"/>
</dbReference>
<dbReference type="PRINTS" id="PR00996">
    <property type="entry name" value="CHERMTFRASE"/>
</dbReference>
<gene>
    <name evidence="2" type="ORF">Mag101_14595</name>
</gene>
<dbReference type="RefSeq" id="WP_077406567.1">
    <property type="nucleotide sequence ID" value="NZ_CP019650.1"/>
</dbReference>
<dbReference type="Gene3D" id="3.40.50.150">
    <property type="entry name" value="Vaccinia Virus protein VP39"/>
    <property type="match status" value="1"/>
</dbReference>
<dbReference type="InterPro" id="IPR000780">
    <property type="entry name" value="CheR_MeTrfase"/>
</dbReference>
<keyword evidence="3" id="KW-1185">Reference proteome</keyword>
<dbReference type="Proteomes" id="UP000188219">
    <property type="component" value="Chromosome"/>
</dbReference>
<dbReference type="InterPro" id="IPR050903">
    <property type="entry name" value="Bact_Chemotaxis_MeTrfase"/>
</dbReference>
<sequence>MENPSPIKNLLRHLKHWYVVKTTPRTNRVYTQFHRFPHQYRAMVERVLPQIISDPAAQLRILIFGCCSGAEPISLATTLRRHFPDLDFHIEAFDIVPEVIERAQNPMYSREEVYQGPFVTEDFVSRTFDIEGDNYRVKPEILDSIQFHVGDMLDKNFIAGLGHADLVFAQNVLFHLPAANARQAFVHLEKLLAPGGALFVNGMDMDMRVQLTKKFQLQPEDYLIEEIHNDARRDRGDGWAGAYWGRKPFSRRSREWIREHCTIYRKATV</sequence>
<dbReference type="Pfam" id="PF01739">
    <property type="entry name" value="CheR"/>
    <property type="match status" value="1"/>
</dbReference>
<dbReference type="eggNOG" id="COG1352">
    <property type="taxonomic scope" value="Bacteria"/>
</dbReference>
<dbReference type="OrthoDB" id="9816309at2"/>
<accession>A0A1Q2M938</accession>
<dbReference type="EMBL" id="CP019650">
    <property type="protein sequence ID" value="AQQ68722.1"/>
    <property type="molecule type" value="Genomic_DNA"/>
</dbReference>
<dbReference type="PANTHER" id="PTHR24422:SF10">
    <property type="entry name" value="CHEMOTAXIS PROTEIN METHYLTRANSFERASE 2"/>
    <property type="match status" value="1"/>
</dbReference>
<dbReference type="KEGG" id="maga:Mag101_14595"/>
<dbReference type="CDD" id="cd02440">
    <property type="entry name" value="AdoMet_MTases"/>
    <property type="match status" value="1"/>
</dbReference>
<feature type="domain" description="CheR-type methyltransferase" evidence="1">
    <location>
        <begin position="31"/>
        <end position="200"/>
    </location>
</feature>
<name>A0A1Q2M938_9GAMM</name>
<proteinExistence type="predicted"/>
<dbReference type="PANTHER" id="PTHR24422">
    <property type="entry name" value="CHEMOTAXIS PROTEIN METHYLTRANSFERASE"/>
    <property type="match status" value="1"/>
</dbReference>
<protein>
    <recommendedName>
        <fullName evidence="1">CheR-type methyltransferase domain-containing protein</fullName>
    </recommendedName>
</protein>
<organism evidence="2 3">
    <name type="scientific">Microbulbifer agarilyticus</name>
    <dbReference type="NCBI Taxonomy" id="260552"/>
    <lineage>
        <taxon>Bacteria</taxon>
        <taxon>Pseudomonadati</taxon>
        <taxon>Pseudomonadota</taxon>
        <taxon>Gammaproteobacteria</taxon>
        <taxon>Cellvibrionales</taxon>
        <taxon>Microbulbiferaceae</taxon>
        <taxon>Microbulbifer</taxon>
    </lineage>
</organism>
<dbReference type="SUPFAM" id="SSF53335">
    <property type="entry name" value="S-adenosyl-L-methionine-dependent methyltransferases"/>
    <property type="match status" value="1"/>
</dbReference>
<evidence type="ECO:0000313" key="2">
    <source>
        <dbReference type="EMBL" id="AQQ68722.1"/>
    </source>
</evidence>